<evidence type="ECO:0000313" key="4">
    <source>
        <dbReference type="EMBL" id="MBB5746699.1"/>
    </source>
</evidence>
<dbReference type="GO" id="GO:0030600">
    <property type="term" value="F:feruloyl esterase activity"/>
    <property type="evidence" value="ECO:0007669"/>
    <property type="project" value="UniProtKB-EC"/>
</dbReference>
<sequence>MTSLGQTVAALTRRRREAARSTGTQNTRMTAVALSSNPGDLRMLVHVPESLAPGAPLVVVLHGCTQTGEAYAAGAGWLALADRFGFVVLAPEQVPGNNPNRCFNWFQAEDTARGRGEAASIAAMTRQVIGDHGIDPARVFVTGLSAGGAMTAAMLASYPDLYVGGAIIAGLPFGAANTLSEAMGAMMQPRAQASAVWGDRVRQASPHTGPWPSISIWHGDADATVRPASADALIQQWTDVHGLTGGPQRARTPDGRLFDVWLSPDGQPRVEHHRISGLQHGTPLRTDGPDGVGIAGPFLIDIGISSSLEIALGWGIAQTEPGLATGSVPHGRTDRAPPQAAKETPSETAPTRSPSPRADGLTTVIENALKAAGLMR</sequence>
<proteinExistence type="predicted"/>
<dbReference type="RefSeq" id="WP_183213681.1">
    <property type="nucleotide sequence ID" value="NZ_JACHOR010000004.1"/>
</dbReference>
<evidence type="ECO:0000256" key="2">
    <source>
        <dbReference type="ARBA" id="ARBA00022801"/>
    </source>
</evidence>
<dbReference type="EC" id="3.1.1.73" evidence="4"/>
<keyword evidence="2 4" id="KW-0378">Hydrolase</keyword>
<dbReference type="Gene3D" id="3.40.50.1820">
    <property type="entry name" value="alpha/beta hydrolase"/>
    <property type="match status" value="1"/>
</dbReference>
<evidence type="ECO:0000313" key="5">
    <source>
        <dbReference type="Proteomes" id="UP000545037"/>
    </source>
</evidence>
<keyword evidence="1" id="KW-0732">Signal</keyword>
<evidence type="ECO:0000256" key="3">
    <source>
        <dbReference type="SAM" id="MobiDB-lite"/>
    </source>
</evidence>
<feature type="region of interest" description="Disordered" evidence="3">
    <location>
        <begin position="323"/>
        <end position="362"/>
    </location>
</feature>
<dbReference type="AlphaFoldDB" id="A0A7W9FGQ7"/>
<dbReference type="Pfam" id="PF10503">
    <property type="entry name" value="Esterase_PHB"/>
    <property type="match status" value="1"/>
</dbReference>
<comment type="caution">
    <text evidence="4">The sequence shown here is derived from an EMBL/GenBank/DDBJ whole genome shotgun (WGS) entry which is preliminary data.</text>
</comment>
<accession>A0A7W9FGQ7</accession>
<dbReference type="EMBL" id="JACHOR010000004">
    <property type="protein sequence ID" value="MBB5746699.1"/>
    <property type="molecule type" value="Genomic_DNA"/>
</dbReference>
<dbReference type="PANTHER" id="PTHR43037:SF1">
    <property type="entry name" value="BLL1128 PROTEIN"/>
    <property type="match status" value="1"/>
</dbReference>
<dbReference type="SUPFAM" id="SSF53474">
    <property type="entry name" value="alpha/beta-Hydrolases"/>
    <property type="match status" value="2"/>
</dbReference>
<keyword evidence="5" id="KW-1185">Reference proteome</keyword>
<dbReference type="PANTHER" id="PTHR43037">
    <property type="entry name" value="UNNAMED PRODUCT-RELATED"/>
    <property type="match status" value="1"/>
</dbReference>
<dbReference type="NCBIfam" id="TIGR01840">
    <property type="entry name" value="esterase_phb"/>
    <property type="match status" value="1"/>
</dbReference>
<dbReference type="Proteomes" id="UP000545037">
    <property type="component" value="Unassembled WGS sequence"/>
</dbReference>
<protein>
    <submittedName>
        <fullName evidence="4">Feruloyl esterase</fullName>
        <ecNumber evidence="4">3.1.1.73</ecNumber>
    </submittedName>
</protein>
<reference evidence="4 5" key="1">
    <citation type="submission" date="2020-08" db="EMBL/GenBank/DDBJ databases">
        <title>Genomic Encyclopedia of Type Strains, Phase IV (KMG-IV): sequencing the most valuable type-strain genomes for metagenomic binning, comparative biology and taxonomic classification.</title>
        <authorList>
            <person name="Goeker M."/>
        </authorList>
    </citation>
    <scope>NUCLEOTIDE SEQUENCE [LARGE SCALE GENOMIC DNA]</scope>
    <source>
        <strain evidence="4 5">DSM 4737</strain>
    </source>
</reference>
<gene>
    <name evidence="4" type="ORF">GGR13_002306</name>
</gene>
<organism evidence="4 5">
    <name type="scientific">Brevundimonas variabilis</name>
    <dbReference type="NCBI Taxonomy" id="74312"/>
    <lineage>
        <taxon>Bacteria</taxon>
        <taxon>Pseudomonadati</taxon>
        <taxon>Pseudomonadota</taxon>
        <taxon>Alphaproteobacteria</taxon>
        <taxon>Caulobacterales</taxon>
        <taxon>Caulobacteraceae</taxon>
        <taxon>Brevundimonas</taxon>
    </lineage>
</organism>
<dbReference type="InterPro" id="IPR029058">
    <property type="entry name" value="AB_hydrolase_fold"/>
</dbReference>
<dbReference type="GO" id="GO:0005576">
    <property type="term" value="C:extracellular region"/>
    <property type="evidence" value="ECO:0007669"/>
    <property type="project" value="InterPro"/>
</dbReference>
<name>A0A7W9FGQ7_9CAUL</name>
<dbReference type="InterPro" id="IPR050955">
    <property type="entry name" value="Plant_Biomass_Hydrol_Est"/>
</dbReference>
<dbReference type="InterPro" id="IPR010126">
    <property type="entry name" value="Esterase_phb"/>
</dbReference>
<evidence type="ECO:0000256" key="1">
    <source>
        <dbReference type="ARBA" id="ARBA00022729"/>
    </source>
</evidence>